<sequence length="809" mass="91302">MPSPGEQIESAMAWITDTLTRVRPILFVRRLQVFLVVITLLMVTWMLAIPFFGQDKMDLSPDGLYSEGKTAPEKIVSAKDIVYEDEDKTKAKKLAAYQSAPFVFDRDYSALQDFINKAIQEDMENFRSFKPSAEGKAYPELLNIIPRWKNRSKEEIELLYKTPGKGKLKDLVQQYSNLVFSSFCILRDLPPDYATLKSSGARVRNQGIKEQISNLEGAYIIPRSYLYRDPETVNILTRMAQEKLSRMDPAVLPVVQKISLSYIYSNPSCSYNAEETLALKKFASDRAEPVNSRILAGDVIVKSGEIITPEIFKKLQIVNTYATRANIASIISILLIQTVFVVIIYIFLKKYNPKRLNDVSSNVIVFSLIWFLVLSCTIASRIFFNFETKYDTIFYFALFVPVGMVCLIVSFIYDEQLSIAIGFYLSFFVFMASHYNPTSFMLGFVSCIVSASYGRNLKKRIDFIKAGLYIAGIQIIIASSGYLFDSRNYWVAIPSGSWLKDLVESNIFKLYVLCLINGFACSTAAQFLLPIYEYLFNVPTRFKLMELADTGHPLLQDLLTKAPSTYTHTFMVAALSERACQNLDLDWLLTRVGVYFHDIGKIPNAGFFVENQHLIPKKENIDKNNPALAAKIVIDHVLDGIEMAKKARLPREVIDFIPEHHGTSTMAFFYHKALSELSPTQKKKLRKEEFQYPGPKPQRKETAIVMIADSLEAASRSLEEINAESLDNLITKIIGIKLAENQLDECGLTLGDLEVIKASFKEVLLSSLHSRPKYPSMEATKALEKKNPLSATSANGHKNSKTAISGKGN</sequence>
<keyword evidence="6" id="KW-1185">Reference proteome</keyword>
<dbReference type="EMBL" id="NPDV01000001">
    <property type="protein sequence ID" value="PJZ55304.1"/>
    <property type="molecule type" value="Genomic_DNA"/>
</dbReference>
<protein>
    <submittedName>
        <fullName evidence="4">HD family phosphohydrolase</fullName>
    </submittedName>
</protein>
<evidence type="ECO:0000313" key="7">
    <source>
        <dbReference type="Proteomes" id="UP000232188"/>
    </source>
</evidence>
<dbReference type="RefSeq" id="WP_100784040.1">
    <property type="nucleotide sequence ID" value="NZ_NPDU01000016.1"/>
</dbReference>
<dbReference type="SMART" id="SM00471">
    <property type="entry name" value="HDc"/>
    <property type="match status" value="1"/>
</dbReference>
<dbReference type="GO" id="GO:0016787">
    <property type="term" value="F:hydrolase activity"/>
    <property type="evidence" value="ECO:0007669"/>
    <property type="project" value="UniProtKB-KW"/>
</dbReference>
<organism evidence="4 7">
    <name type="scientific">Leptospira adleri</name>
    <dbReference type="NCBI Taxonomy" id="2023186"/>
    <lineage>
        <taxon>Bacteria</taxon>
        <taxon>Pseudomonadati</taxon>
        <taxon>Spirochaetota</taxon>
        <taxon>Spirochaetia</taxon>
        <taxon>Leptospirales</taxon>
        <taxon>Leptospiraceae</taxon>
        <taxon>Leptospira</taxon>
    </lineage>
</organism>
<dbReference type="SUPFAM" id="SSF109604">
    <property type="entry name" value="HD-domain/PDEase-like"/>
    <property type="match status" value="1"/>
</dbReference>
<dbReference type="InterPro" id="IPR011621">
    <property type="entry name" value="Metal-dep_PHydrolase_7TM_intra"/>
</dbReference>
<dbReference type="PANTHER" id="PTHR36442:SF1">
    <property type="entry name" value="CYCLIC-DI-AMP PHOSPHODIESTERASE PGPH"/>
    <property type="match status" value="1"/>
</dbReference>
<dbReference type="NCBIfam" id="TIGR00277">
    <property type="entry name" value="HDIG"/>
    <property type="match status" value="1"/>
</dbReference>
<dbReference type="EMBL" id="NPDU01000016">
    <property type="protein sequence ID" value="PJZ62466.1"/>
    <property type="molecule type" value="Genomic_DNA"/>
</dbReference>
<dbReference type="InterPro" id="IPR011624">
    <property type="entry name" value="Metal-dep_PHydrolase_7TM_extra"/>
</dbReference>
<feature type="compositionally biased region" description="Polar residues" evidence="1">
    <location>
        <begin position="789"/>
        <end position="803"/>
    </location>
</feature>
<dbReference type="Pfam" id="PF01966">
    <property type="entry name" value="HD"/>
    <property type="match status" value="1"/>
</dbReference>
<evidence type="ECO:0000256" key="2">
    <source>
        <dbReference type="SAM" id="Phobius"/>
    </source>
</evidence>
<feature type="transmembrane region" description="Helical" evidence="2">
    <location>
        <begin position="31"/>
        <end position="52"/>
    </location>
</feature>
<evidence type="ECO:0000256" key="1">
    <source>
        <dbReference type="SAM" id="MobiDB-lite"/>
    </source>
</evidence>
<comment type="caution">
    <text evidence="4">The sequence shown here is derived from an EMBL/GenBank/DDBJ whole genome shotgun (WGS) entry which is preliminary data.</text>
</comment>
<dbReference type="InterPro" id="IPR006675">
    <property type="entry name" value="HDIG_dom"/>
</dbReference>
<evidence type="ECO:0000259" key="3">
    <source>
        <dbReference type="SMART" id="SM00471"/>
    </source>
</evidence>
<feature type="transmembrane region" description="Helical" evidence="2">
    <location>
        <begin position="363"/>
        <end position="384"/>
    </location>
</feature>
<dbReference type="Proteomes" id="UP000232188">
    <property type="component" value="Unassembled WGS sequence"/>
</dbReference>
<feature type="domain" description="HD/PDEase" evidence="3">
    <location>
        <begin position="561"/>
        <end position="723"/>
    </location>
</feature>
<keyword evidence="4" id="KW-0378">Hydrolase</keyword>
<dbReference type="InterPro" id="IPR003607">
    <property type="entry name" value="HD/PDEase_dom"/>
</dbReference>
<feature type="transmembrane region" description="Helical" evidence="2">
    <location>
        <begin position="510"/>
        <end position="535"/>
    </location>
</feature>
<dbReference type="Gene3D" id="1.10.3210.10">
    <property type="entry name" value="Hypothetical protein af1432"/>
    <property type="match status" value="1"/>
</dbReference>
<reference evidence="6 7" key="1">
    <citation type="submission" date="2017-07" db="EMBL/GenBank/DDBJ databases">
        <title>Leptospira spp. isolated from tropical soils.</title>
        <authorList>
            <person name="Thibeaux R."/>
            <person name="Iraola G."/>
            <person name="Ferres I."/>
            <person name="Bierque E."/>
            <person name="Girault D."/>
            <person name="Soupe-Gilbert M.-E."/>
            <person name="Picardeau M."/>
            <person name="Goarant C."/>
        </authorList>
    </citation>
    <scope>NUCLEOTIDE SEQUENCE [LARGE SCALE GENOMIC DNA]</scope>
    <source>
        <strain evidence="4 7">FH2-B-C1</strain>
        <strain evidence="5 6">FH2-B-D1</strain>
    </source>
</reference>
<accession>A0A2M9YUU3</accession>
<feature type="transmembrane region" description="Helical" evidence="2">
    <location>
        <begin position="419"/>
        <end position="445"/>
    </location>
</feature>
<evidence type="ECO:0000313" key="5">
    <source>
        <dbReference type="EMBL" id="PJZ62466.1"/>
    </source>
</evidence>
<feature type="region of interest" description="Disordered" evidence="1">
    <location>
        <begin position="775"/>
        <end position="809"/>
    </location>
</feature>
<gene>
    <name evidence="5" type="ORF">CH376_08195</name>
    <name evidence="4" type="ORF">CH380_02030</name>
</gene>
<dbReference type="CDD" id="cd00077">
    <property type="entry name" value="HDc"/>
    <property type="match status" value="1"/>
</dbReference>
<dbReference type="Proteomes" id="UP000232149">
    <property type="component" value="Unassembled WGS sequence"/>
</dbReference>
<dbReference type="PANTHER" id="PTHR36442">
    <property type="entry name" value="CYCLIC-DI-AMP PHOSPHODIESTERASE PGPH"/>
    <property type="match status" value="1"/>
</dbReference>
<evidence type="ECO:0000313" key="6">
    <source>
        <dbReference type="Proteomes" id="UP000232149"/>
    </source>
</evidence>
<evidence type="ECO:0000313" key="4">
    <source>
        <dbReference type="EMBL" id="PJZ55304.1"/>
    </source>
</evidence>
<dbReference type="Pfam" id="PF07697">
    <property type="entry name" value="7TMR-HDED"/>
    <property type="match status" value="1"/>
</dbReference>
<name>A0A2M9YUU3_9LEPT</name>
<proteinExistence type="predicted"/>
<dbReference type="InterPro" id="IPR052722">
    <property type="entry name" value="PgpH_phosphodiesterase"/>
</dbReference>
<feature type="transmembrane region" description="Helical" evidence="2">
    <location>
        <begin position="393"/>
        <end position="413"/>
    </location>
</feature>
<keyword evidence="2" id="KW-0812">Transmembrane</keyword>
<dbReference type="AlphaFoldDB" id="A0A2M9YUU3"/>
<dbReference type="Pfam" id="PF07698">
    <property type="entry name" value="7TM-7TMR_HD"/>
    <property type="match status" value="1"/>
</dbReference>
<feature type="transmembrane region" description="Helical" evidence="2">
    <location>
        <begin position="327"/>
        <end position="348"/>
    </location>
</feature>
<keyword evidence="2" id="KW-1133">Transmembrane helix</keyword>
<dbReference type="InterPro" id="IPR006674">
    <property type="entry name" value="HD_domain"/>
</dbReference>
<keyword evidence="2" id="KW-0472">Membrane</keyword>